<protein>
    <submittedName>
        <fullName evidence="1">Uncharacterized protein</fullName>
    </submittedName>
</protein>
<dbReference type="Proteomes" id="UP000038802">
    <property type="component" value="Unassembled WGS sequence"/>
</dbReference>
<proteinExistence type="predicted"/>
<gene>
    <name evidence="1" type="ORF">ERS007703_02814</name>
</gene>
<name>A0A0U0RJ44_MYCTX</name>
<sequence length="29" mass="3302">MLVHGSSMVEDPRHVLTLCDSLLSFSDRR</sequence>
<organism evidence="1 2">
    <name type="scientific">Mycobacterium tuberculosis</name>
    <dbReference type="NCBI Taxonomy" id="1773"/>
    <lineage>
        <taxon>Bacteria</taxon>
        <taxon>Bacillati</taxon>
        <taxon>Actinomycetota</taxon>
        <taxon>Actinomycetes</taxon>
        <taxon>Mycobacteriales</taxon>
        <taxon>Mycobacteriaceae</taxon>
        <taxon>Mycobacterium</taxon>
        <taxon>Mycobacterium tuberculosis complex</taxon>
    </lineage>
</organism>
<dbReference type="AlphaFoldDB" id="A0A0U0RJ44"/>
<reference evidence="2" key="1">
    <citation type="submission" date="2015-03" db="EMBL/GenBank/DDBJ databases">
        <authorList>
            <consortium name="Pathogen Informatics"/>
        </authorList>
    </citation>
    <scope>NUCLEOTIDE SEQUENCE [LARGE SCALE GENOMIC DNA]</scope>
    <source>
        <strain evidence="2">K00500041</strain>
    </source>
</reference>
<dbReference type="EMBL" id="CSAE01000333">
    <property type="protein sequence ID" value="COW12041.1"/>
    <property type="molecule type" value="Genomic_DNA"/>
</dbReference>
<evidence type="ECO:0000313" key="1">
    <source>
        <dbReference type="EMBL" id="COW12041.1"/>
    </source>
</evidence>
<accession>A0A0U0RJ44</accession>
<evidence type="ECO:0000313" key="2">
    <source>
        <dbReference type="Proteomes" id="UP000038802"/>
    </source>
</evidence>